<proteinExistence type="predicted"/>
<dbReference type="Pfam" id="PF05046">
    <property type="entry name" value="Img2"/>
    <property type="match status" value="1"/>
</dbReference>
<dbReference type="GO" id="GO:0005840">
    <property type="term" value="C:ribosome"/>
    <property type="evidence" value="ECO:0007669"/>
    <property type="project" value="InterPro"/>
</dbReference>
<dbReference type="RefSeq" id="XP_002777780.1">
    <property type="nucleotide sequence ID" value="XM_002777734.1"/>
</dbReference>
<dbReference type="EMBL" id="GG678140">
    <property type="protein sequence ID" value="EER09575.1"/>
    <property type="molecule type" value="Genomic_DNA"/>
</dbReference>
<organism evidence="2">
    <name type="scientific">Perkinsus marinus (strain ATCC 50983 / TXsc)</name>
    <dbReference type="NCBI Taxonomy" id="423536"/>
    <lineage>
        <taxon>Eukaryota</taxon>
        <taxon>Sar</taxon>
        <taxon>Alveolata</taxon>
        <taxon>Perkinsozoa</taxon>
        <taxon>Perkinsea</taxon>
        <taxon>Perkinsida</taxon>
        <taxon>Perkinsidae</taxon>
        <taxon>Perkinsus</taxon>
    </lineage>
</organism>
<dbReference type="GO" id="GO:0003735">
    <property type="term" value="F:structural constituent of ribosome"/>
    <property type="evidence" value="ECO:0007669"/>
    <property type="project" value="InterPro"/>
</dbReference>
<protein>
    <submittedName>
        <fullName evidence="1">Uncharacterized protein</fullName>
    </submittedName>
</protein>
<dbReference type="InterPro" id="IPR007740">
    <property type="entry name" value="Ribosomal_mL49"/>
</dbReference>
<dbReference type="GeneID" id="9052500"/>
<dbReference type="Gene3D" id="3.30.780.10">
    <property type="entry name" value="SUI1-like domain"/>
    <property type="match status" value="1"/>
</dbReference>
<accession>C5L0T3</accession>
<evidence type="ECO:0000313" key="1">
    <source>
        <dbReference type="EMBL" id="EER09575.1"/>
    </source>
</evidence>
<dbReference type="AlphaFoldDB" id="C5L0T3"/>
<gene>
    <name evidence="1" type="ORF">Pmar_PMAR008715</name>
</gene>
<keyword evidence="2" id="KW-1185">Reference proteome</keyword>
<dbReference type="InParanoid" id="C5L0T3"/>
<name>C5L0T3_PERM5</name>
<evidence type="ECO:0000313" key="2">
    <source>
        <dbReference type="Proteomes" id="UP000007800"/>
    </source>
</evidence>
<dbReference type="OrthoDB" id="19439at2759"/>
<dbReference type="GO" id="GO:0006412">
    <property type="term" value="P:translation"/>
    <property type="evidence" value="ECO:0007669"/>
    <property type="project" value="InterPro"/>
</dbReference>
<dbReference type="Proteomes" id="UP000007800">
    <property type="component" value="Unassembled WGS sequence"/>
</dbReference>
<reference evidence="1 2" key="1">
    <citation type="submission" date="2008-07" db="EMBL/GenBank/DDBJ databases">
        <authorList>
            <person name="El-Sayed N."/>
            <person name="Caler E."/>
            <person name="Inman J."/>
            <person name="Amedeo P."/>
            <person name="Hass B."/>
            <person name="Wortman J."/>
        </authorList>
    </citation>
    <scope>NUCLEOTIDE SEQUENCE [LARGE SCALE GENOMIC DNA]</scope>
    <source>
        <strain evidence="2">ATCC 50983 / TXsc</strain>
    </source>
</reference>
<sequence>MSAWIRTHCGPFLSRMVNLISSRGLLRKARFSLQYLMLWERLLVAMETFSRVTHQRKSGTALLVRGPHAGPATPPKLSNRLCLSDASGQVNLTEADLVHVYYRNNRSQAFTQVKRIKGDIKVIKAELENICRTPARQLNDRVLELRGDHKNIIRAWLAGNGL</sequence>